<dbReference type="AlphaFoldDB" id="A0A516PWL4"/>
<feature type="domain" description="HTH tetR-type" evidence="3">
    <location>
        <begin position="1"/>
        <end position="61"/>
    </location>
</feature>
<dbReference type="Gene3D" id="1.10.357.10">
    <property type="entry name" value="Tetracycline Repressor, domain 2"/>
    <property type="match status" value="1"/>
</dbReference>
<evidence type="ECO:0000313" key="5">
    <source>
        <dbReference type="Proteomes" id="UP000319263"/>
    </source>
</evidence>
<keyword evidence="5" id="KW-1185">Reference proteome</keyword>
<dbReference type="GO" id="GO:0000976">
    <property type="term" value="F:transcription cis-regulatory region binding"/>
    <property type="evidence" value="ECO:0007669"/>
    <property type="project" value="TreeGrafter"/>
</dbReference>
<gene>
    <name evidence="4" type="ORF">FOE78_06180</name>
</gene>
<dbReference type="InterPro" id="IPR036271">
    <property type="entry name" value="Tet_transcr_reg_TetR-rel_C_sf"/>
</dbReference>
<keyword evidence="1 2" id="KW-0238">DNA-binding</keyword>
<dbReference type="PROSITE" id="PS50977">
    <property type="entry name" value="HTH_TETR_2"/>
    <property type="match status" value="1"/>
</dbReference>
<dbReference type="RefSeq" id="WP_143985519.1">
    <property type="nucleotide sequence ID" value="NZ_CP041692.1"/>
</dbReference>
<dbReference type="SUPFAM" id="SSF48498">
    <property type="entry name" value="Tetracyclin repressor-like, C-terminal domain"/>
    <property type="match status" value="1"/>
</dbReference>
<evidence type="ECO:0000256" key="2">
    <source>
        <dbReference type="PROSITE-ProRule" id="PRU00335"/>
    </source>
</evidence>
<evidence type="ECO:0000256" key="1">
    <source>
        <dbReference type="ARBA" id="ARBA00023125"/>
    </source>
</evidence>
<dbReference type="Proteomes" id="UP000319263">
    <property type="component" value="Chromosome"/>
</dbReference>
<dbReference type="SUPFAM" id="SSF46689">
    <property type="entry name" value="Homeodomain-like"/>
    <property type="match status" value="1"/>
</dbReference>
<dbReference type="Pfam" id="PF00440">
    <property type="entry name" value="TetR_N"/>
    <property type="match status" value="1"/>
</dbReference>
<dbReference type="InterPro" id="IPR009057">
    <property type="entry name" value="Homeodomain-like_sf"/>
</dbReference>
<reference evidence="4 5" key="1">
    <citation type="submission" date="2019-07" db="EMBL/GenBank/DDBJ databases">
        <title>Microlunatus dokdonensis sp. nov. isolated from the rhizospheric soil of the wild plant Elymus tsukushiensis.</title>
        <authorList>
            <person name="Ghim S.-Y."/>
            <person name="Hwang Y.-J."/>
            <person name="Son J.-S."/>
            <person name="Shin J.-H."/>
        </authorList>
    </citation>
    <scope>NUCLEOTIDE SEQUENCE [LARGE SCALE GENOMIC DNA]</scope>
    <source>
        <strain evidence="4 5">KUDC0627</strain>
    </source>
</reference>
<evidence type="ECO:0000259" key="3">
    <source>
        <dbReference type="PROSITE" id="PS50977"/>
    </source>
</evidence>
<organism evidence="4 5">
    <name type="scientific">Microlunatus elymi</name>
    <dbReference type="NCBI Taxonomy" id="2596828"/>
    <lineage>
        <taxon>Bacteria</taxon>
        <taxon>Bacillati</taxon>
        <taxon>Actinomycetota</taxon>
        <taxon>Actinomycetes</taxon>
        <taxon>Propionibacteriales</taxon>
        <taxon>Propionibacteriaceae</taxon>
        <taxon>Microlunatus</taxon>
    </lineage>
</organism>
<dbReference type="InterPro" id="IPR001647">
    <property type="entry name" value="HTH_TetR"/>
</dbReference>
<dbReference type="InterPro" id="IPR050109">
    <property type="entry name" value="HTH-type_TetR-like_transc_reg"/>
</dbReference>
<feature type="DNA-binding region" description="H-T-H motif" evidence="2">
    <location>
        <begin position="24"/>
        <end position="43"/>
    </location>
</feature>
<dbReference type="PANTHER" id="PTHR30055">
    <property type="entry name" value="HTH-TYPE TRANSCRIPTIONAL REGULATOR RUTR"/>
    <property type="match status" value="1"/>
</dbReference>
<name>A0A516PWL4_9ACTN</name>
<dbReference type="EMBL" id="CP041692">
    <property type="protein sequence ID" value="QDP95550.1"/>
    <property type="molecule type" value="Genomic_DNA"/>
</dbReference>
<dbReference type="OrthoDB" id="2356263at2"/>
<accession>A0A516PWL4</accession>
<dbReference type="PANTHER" id="PTHR30055:SF219">
    <property type="entry name" value="TRANSCRIPTIONAL REGULATORY PROTEIN"/>
    <property type="match status" value="1"/>
</dbReference>
<evidence type="ECO:0000313" key="4">
    <source>
        <dbReference type="EMBL" id="QDP95550.1"/>
    </source>
</evidence>
<protein>
    <submittedName>
        <fullName evidence="4">TetR/AcrR family transcriptional regulator</fullName>
    </submittedName>
</protein>
<sequence>MGNREALLEGARKCLMEKGYAHTTARDIAEAAGVSLAAIGYHFGGKDALMTEVMMGAGSRIGEVLEQAMRSAAKEKSPLRAFVKAWDATMQDFPDRREVLLSLQGVVQLALSAEVGQDMRAADRKALDDLADLYRQADPDATDAECRAVARLFFTLLNGVALLWLVDPESVPTGAQLSAAVGALAGSAG</sequence>
<proteinExistence type="predicted"/>
<dbReference type="GO" id="GO:0003700">
    <property type="term" value="F:DNA-binding transcription factor activity"/>
    <property type="evidence" value="ECO:0007669"/>
    <property type="project" value="TreeGrafter"/>
</dbReference>
<dbReference type="PRINTS" id="PR00455">
    <property type="entry name" value="HTHTETR"/>
</dbReference>
<dbReference type="KEGG" id="mik:FOE78_06180"/>